<dbReference type="EMBL" id="JASFZW010000005">
    <property type="protein sequence ID" value="KAK2078198.1"/>
    <property type="molecule type" value="Genomic_DNA"/>
</dbReference>
<accession>A0AAD9MLI2</accession>
<proteinExistence type="predicted"/>
<dbReference type="AlphaFoldDB" id="A0AAD9MLI2"/>
<sequence>MPRSASEASLALPPESEDTVRRLGGGVSQLEVAADVSLESLLAAAARLTSASSATLFEIEVEELRGEAGLRELLRSTATQLAHSKRRNWALLDGVNWMFLPESVSREVRGRGFLAWLDRHVLPRLQADEAADPAAAHSVRVFVDLLGDRRVPLRLARDAPLQRLSAAVAARAGVPAARQRLVLVERAPLGAAGRAFWAAARALYLWLLVLARYAGIALGLLDPLADAPVSLRLLTQSGRSVRLDVTRDLTLHQLAELAQAQYGEELDLGAPGPHGRRRRRGGARAPRAHRAAVCVRRRAAAARWVDEARRLPPEQGPLRRVRAVLGPRRRRQSLIARVFWRKQVHQVERANQKAFWPAPRPGAEALLSRQYLVHYWPQQL</sequence>
<keyword evidence="2" id="KW-1185">Reference proteome</keyword>
<evidence type="ECO:0000313" key="2">
    <source>
        <dbReference type="Proteomes" id="UP001255856"/>
    </source>
</evidence>
<evidence type="ECO:0000313" key="1">
    <source>
        <dbReference type="EMBL" id="KAK2078198.1"/>
    </source>
</evidence>
<gene>
    <name evidence="1" type="ORF">QBZ16_004066</name>
</gene>
<organism evidence="1 2">
    <name type="scientific">Prototheca wickerhamii</name>
    <dbReference type="NCBI Taxonomy" id="3111"/>
    <lineage>
        <taxon>Eukaryota</taxon>
        <taxon>Viridiplantae</taxon>
        <taxon>Chlorophyta</taxon>
        <taxon>core chlorophytes</taxon>
        <taxon>Trebouxiophyceae</taxon>
        <taxon>Chlorellales</taxon>
        <taxon>Chlorellaceae</taxon>
        <taxon>Prototheca</taxon>
    </lineage>
</organism>
<name>A0AAD9MLI2_PROWI</name>
<reference evidence="1" key="1">
    <citation type="submission" date="2021-01" db="EMBL/GenBank/DDBJ databases">
        <authorList>
            <person name="Eckstrom K.M.E."/>
        </authorList>
    </citation>
    <scope>NUCLEOTIDE SEQUENCE</scope>
    <source>
        <strain evidence="1">UVCC 0001</strain>
    </source>
</reference>
<protein>
    <submittedName>
        <fullName evidence="1">Uncharacterized protein</fullName>
    </submittedName>
</protein>
<comment type="caution">
    <text evidence="1">The sequence shown here is derived from an EMBL/GenBank/DDBJ whole genome shotgun (WGS) entry which is preliminary data.</text>
</comment>
<dbReference type="Proteomes" id="UP001255856">
    <property type="component" value="Unassembled WGS sequence"/>
</dbReference>